<evidence type="ECO:0000259" key="1">
    <source>
        <dbReference type="Pfam" id="PF08279"/>
    </source>
</evidence>
<evidence type="ECO:0000313" key="4">
    <source>
        <dbReference type="EMBL" id="WWP22672.1"/>
    </source>
</evidence>
<dbReference type="Pfam" id="PF25583">
    <property type="entry name" value="WCX"/>
    <property type="match status" value="1"/>
</dbReference>
<evidence type="ECO:0000259" key="3">
    <source>
        <dbReference type="Pfam" id="PF25583"/>
    </source>
</evidence>
<reference evidence="4 5" key="1">
    <citation type="submission" date="2024-02" db="EMBL/GenBank/DDBJ databases">
        <title>Complete sequences of two Paenibacillus sp. strains and one Lysinibacillus strain isolated from the environment on STAA medium highlight biotechnological potential.</title>
        <authorList>
            <person name="Attere S.A."/>
            <person name="Piche L.C."/>
            <person name="Intertaglia L."/>
            <person name="Lami R."/>
            <person name="Charette S.J."/>
            <person name="Vincent A.T."/>
        </authorList>
    </citation>
    <scope>NUCLEOTIDE SEQUENCE [LARGE SCALE GENOMIC DNA]</scope>
    <source>
        <strain evidence="4 5">Y5S-7</strain>
    </source>
</reference>
<dbReference type="PANTHER" id="PTHR34580">
    <property type="match status" value="1"/>
</dbReference>
<dbReference type="InterPro" id="IPR013196">
    <property type="entry name" value="HTH_11"/>
</dbReference>
<dbReference type="InterPro" id="IPR036388">
    <property type="entry name" value="WH-like_DNA-bd_sf"/>
</dbReference>
<dbReference type="EMBL" id="CP145892">
    <property type="protein sequence ID" value="WWP22672.1"/>
    <property type="molecule type" value="Genomic_DNA"/>
</dbReference>
<dbReference type="InterPro" id="IPR051534">
    <property type="entry name" value="CBASS_pafABC_assoc_protein"/>
</dbReference>
<dbReference type="Gene3D" id="1.10.10.10">
    <property type="entry name" value="Winged helix-like DNA-binding domain superfamily/Winged helix DNA-binding domain"/>
    <property type="match status" value="1"/>
</dbReference>
<organism evidence="4 5">
    <name type="scientific">Paenibacillus amylolyticus</name>
    <dbReference type="NCBI Taxonomy" id="1451"/>
    <lineage>
        <taxon>Bacteria</taxon>
        <taxon>Bacillati</taxon>
        <taxon>Bacillota</taxon>
        <taxon>Bacilli</taxon>
        <taxon>Bacillales</taxon>
        <taxon>Paenibacillaceae</taxon>
        <taxon>Paenibacillus</taxon>
    </lineage>
</organism>
<evidence type="ECO:0000313" key="5">
    <source>
        <dbReference type="Proteomes" id="UP001364764"/>
    </source>
</evidence>
<feature type="domain" description="WYL" evidence="2">
    <location>
        <begin position="138"/>
        <end position="203"/>
    </location>
</feature>
<dbReference type="RefSeq" id="WP_338708417.1">
    <property type="nucleotide sequence ID" value="NZ_CP145892.1"/>
</dbReference>
<dbReference type="GeneID" id="93476000"/>
<dbReference type="InterPro" id="IPR026881">
    <property type="entry name" value="WYL_dom"/>
</dbReference>
<dbReference type="PROSITE" id="PS52050">
    <property type="entry name" value="WYL"/>
    <property type="match status" value="1"/>
</dbReference>
<name>A0ABD8AYL0_PAEAM</name>
<dbReference type="AlphaFoldDB" id="A0ABD8AYL0"/>
<dbReference type="SUPFAM" id="SSF46785">
    <property type="entry name" value="Winged helix' DNA-binding domain"/>
    <property type="match status" value="1"/>
</dbReference>
<proteinExistence type="predicted"/>
<feature type="domain" description="WCX" evidence="3">
    <location>
        <begin position="234"/>
        <end position="307"/>
    </location>
</feature>
<protein>
    <submittedName>
        <fullName evidence="4">WYL domain-containing protein</fullName>
    </submittedName>
</protein>
<feature type="domain" description="Helix-turn-helix type 11" evidence="1">
    <location>
        <begin position="6"/>
        <end position="56"/>
    </location>
</feature>
<dbReference type="Pfam" id="PF13280">
    <property type="entry name" value="WYL"/>
    <property type="match status" value="1"/>
</dbReference>
<dbReference type="InterPro" id="IPR057727">
    <property type="entry name" value="WCX_dom"/>
</dbReference>
<sequence length="318" mass="36705">MNRTNRLAAIVMALQHGHETAHSLGEKFEVSRRTILRDIQSLSEMNVPIIAISGPGGGFSLMEGYVLPPLQLDPVEAATLLFALEGLSRYADTPFHEKRWTLMNKVKAIIPDDIMSRIDPMLKQLHHHIPDRNYILPHLDALLACIPEHGWLSVLYRSASRQRWLHICPTRVYASSGFWYCEAYSLEHVEQRLFRVDRIIEVKAIEPQDAQMLNEQAEQQQSKPIPPEQPPTLVKVQLSYRGMIEAEQDEHIGEKMTEIAPDLWELSFLCPPGEWDWAVRFFYRLGREAEVIEPLQLRSEIRQHAEEVNRRYLASTKS</sequence>
<evidence type="ECO:0000259" key="2">
    <source>
        <dbReference type="Pfam" id="PF13280"/>
    </source>
</evidence>
<dbReference type="Proteomes" id="UP001364764">
    <property type="component" value="Chromosome"/>
</dbReference>
<accession>A0ABD8AYL0</accession>
<dbReference type="InterPro" id="IPR036390">
    <property type="entry name" value="WH_DNA-bd_sf"/>
</dbReference>
<dbReference type="PANTHER" id="PTHR34580:SF9">
    <property type="entry name" value="SLL5097 PROTEIN"/>
    <property type="match status" value="1"/>
</dbReference>
<gene>
    <name evidence="4" type="ORF">V6668_11005</name>
</gene>
<dbReference type="Pfam" id="PF08279">
    <property type="entry name" value="HTH_11"/>
    <property type="match status" value="1"/>
</dbReference>